<accession>A0A1G2LE81</accession>
<evidence type="ECO:0000313" key="2">
    <source>
        <dbReference type="Proteomes" id="UP000176705"/>
    </source>
</evidence>
<protein>
    <submittedName>
        <fullName evidence="1">Uncharacterized protein</fullName>
    </submittedName>
</protein>
<dbReference type="EMBL" id="MHQS01000006">
    <property type="protein sequence ID" value="OHA09109.1"/>
    <property type="molecule type" value="Genomic_DNA"/>
</dbReference>
<proteinExistence type="predicted"/>
<dbReference type="AlphaFoldDB" id="A0A1G2LE81"/>
<comment type="caution">
    <text evidence="1">The sequence shown here is derived from an EMBL/GenBank/DDBJ whole genome shotgun (WGS) entry which is preliminary data.</text>
</comment>
<organism evidence="1 2">
    <name type="scientific">Candidatus Sungbacteria bacterium RIFCSPLOWO2_01_FULL_59_16</name>
    <dbReference type="NCBI Taxonomy" id="1802280"/>
    <lineage>
        <taxon>Bacteria</taxon>
        <taxon>Candidatus Sungiibacteriota</taxon>
    </lineage>
</organism>
<reference evidence="1 2" key="1">
    <citation type="journal article" date="2016" name="Nat. Commun.">
        <title>Thousands of microbial genomes shed light on interconnected biogeochemical processes in an aquifer system.</title>
        <authorList>
            <person name="Anantharaman K."/>
            <person name="Brown C.T."/>
            <person name="Hug L.A."/>
            <person name="Sharon I."/>
            <person name="Castelle C.J."/>
            <person name="Probst A.J."/>
            <person name="Thomas B.C."/>
            <person name="Singh A."/>
            <person name="Wilkins M.J."/>
            <person name="Karaoz U."/>
            <person name="Brodie E.L."/>
            <person name="Williams K.H."/>
            <person name="Hubbard S.S."/>
            <person name="Banfield J.F."/>
        </authorList>
    </citation>
    <scope>NUCLEOTIDE SEQUENCE [LARGE SCALE GENOMIC DNA]</scope>
</reference>
<dbReference type="STRING" id="1802280.A3B37_01020"/>
<sequence length="88" mass="10057">MGIMIAPQAPVIARLPYGRVESGFMRNHRGEIFFLWTHGRETIHSPVLEDGTIYPSGDFLWPDQVVNLVHPRDLGISEIRWAEPHRPA</sequence>
<dbReference type="Proteomes" id="UP000176705">
    <property type="component" value="Unassembled WGS sequence"/>
</dbReference>
<gene>
    <name evidence="1" type="ORF">A3B37_01020</name>
</gene>
<name>A0A1G2LE81_9BACT</name>
<evidence type="ECO:0000313" key="1">
    <source>
        <dbReference type="EMBL" id="OHA09109.1"/>
    </source>
</evidence>